<evidence type="ECO:0000256" key="3">
    <source>
        <dbReference type="ARBA" id="ARBA00022692"/>
    </source>
</evidence>
<feature type="region of interest" description="Disordered" evidence="14">
    <location>
        <begin position="1"/>
        <end position="29"/>
    </location>
</feature>
<evidence type="ECO:0000259" key="18">
    <source>
        <dbReference type="PROSITE" id="PS50268"/>
    </source>
</evidence>
<sequence>MQLPILSTPEERLVRPRTDSNLRPRGRSLTSPIYRLNATDNDTGSNGAISYRIVGETCDDVDFGLLDGALHSLKDLKKSPFDSCTITIEAIDGGSPPLSSTLTVFVDVFQGNQHDPEISIKFHPSDAKFIVVGPEDTAGKTLAVLSVTDADSSASDKPRLEMISDADLFRLVPNPHFYVLQLKDPSLAQKSPYDVKFMAFDGQNPERSSTKVLKEQEKTKETSLLKPLNKTYVFFLDETTPLGSKFGILPPSDDVIYRTDLTNSLIDVFPDGVIYLSKPIDRRESDVIQMTISRNHRSLNNTQKTNIVVVINRANLHAPNCGGSIFHVKENQPEGSFVGVLTAFDEDIGLDGYLAYRQLDGRDQVFFWTRRLERSKPSNLSTRKNCKTSHLITSSTILAHLEKSTKCQVTVIIDDLNDKAPIFENRYYLFETTNFSSNTSVGNLKAEDLDVNFENRDLEYQVVNGSQLFEVNPKTGEIFTRGALKGDQMYNITIRAVNLAPPYFSTDIFVLIKTGVDLNVEPRLLVDSTILIYSNDQPGAKLAQLKAFASNLPVTWSTEDSRFYLDTWGNVYLNEKLPRSSETSEFVTFVASTGQKKRDFEIEVKFLDGSRSEENDIETVFVKENQKGAFITTVAPSFSLSNVIPGPLGNFELTENGIVKTAAELDREIIDEYFLFFSNQTDKKIIRVVVEDVDDNVSKCASVVKLVDKKETNISFTPKCEDIDGSQEYLEFRALENVDLTENRVILKKLTGPVTEVHVLAVEKANSSRSTSFTLTAIVDEPSDDVRFPSESALMLLSSAHPEGSSFGRVAADSILPVRYFVLGESPIEIESNTGELTALKKLYEDVEIVVLASVETGVAKMKVKVEGIEDRLRIPRSEFLFIPKSLRVGAIVGIIDSKRDDVDIEVLDPHYKIQKNRLIVRQSFKAEKGIYQVREVTARKGRLSAPINISILVNSDEESLNYWIVENCPVGTAVGVLPRELKNYKFKEDIGLEIDKDDVIRTKILFDHEEAKLHTTWLVDEFGREELVNFFSSTTKNDNSPRQIFEIFFWTDSDDANLFRLEIVHGDPFDQFEVDHQGFLRLKRPLDREIASSHNLTINLCDGVAPFKYSCTTTQFSIEVLDVNDNSPSCDDVRFYLMDDVKIGDVIGRVPARDHDFDEENRHSMYRILPKSLPHAQFIIDAVTGDIKVHKNVSRGIYEMRVRVTDDGEPRLSGECQVSVDVRFEEKNGREAPIFVNYQEVLEVKETAKRGTVITKVVLNPEDGYVFKLTSEDDLATFLISPVDGTISVNGPLDFERRKSYNLTISAVPLVNDAFPTISRNLLINLIDENDESPRFITGDLVHFFVEENFGGSFPMIIGSSIAEDLDEGICGQLTYSVLHGNTSQVLCLGPLDREEKKVHEIVVEAMDGGEPRRKATATIIIHALDVNDNAPEFEQPYYFVRVKEDLKIGSAIASITAMDPDEAENSTILYKIQEKDVPFEIDPANGNVKLLKKLDRESRGFWKFTVTATDQAKSSLSSSVDVTIKIDDVNDESPIVINELLDLYVPNTVQPGDLVAVVDVKDDDLHDVIRYELAGVDVDYFSVNEKAEILCAQQLVSKSYFAVSVHVADRANHTTSASFTFYIQPASLFPKWVERLPSTSVEEHQAGNSVVFQAKPHSGGKIRYSLISPCRDHLKIDQTSGVLSSLKTLDREQHEICHVWIVAQHETASPSTSSLTYLKVEVIDVNDEAPVFTEVLYKMNVMENLADEVVGKVLAEDPDQGQNSVIKYSIISGDPRNEFEIDQNGMIRTKKELDREKFESYRLIIRAEDQGVPALSSTAVVEISVLDEDDNAPRFSRIFHVEVMEDVPVGSLVVHLSATDPDGPANHSFSIVEPSEVPFRIEKSTGDVFVSRALDREENAQYRLTVQLDDGVWSIQTRVVIVILDVNDNLPVFEEPSSLLMIEVEATDVLGILKAHDLDEGENGRISYEQVDLFTSFRVEADSGVVTRLQKASMKAFQDLNVVARDNGVPSKSSQSVVTVVSKHLLKNFLHFPVIVPELPYNIGRFPLSANSNLRFWPSDSMEVTPEGELLMKKSGKISVFDDVNLDLFEFGVTVENLTRRAPEIEKIGTSYQIHQNALPGTSVGKLSQNSSKLYFYSLDEEFFDVKINGTIFVKKPLTFVGIQKIRIDVNDGIWPLINETIIIELSVIRSNSDVILEKFNWPITMENENICDFFNGNRTSCVVSETAETVDFEGENGKTIIQLFEMRPQNPSLENPIRLNTAKRALMDTILFQTSIPLILPRTEEISAADDVVVVKKRLNNTSELDFYAKDKFSRRLARSKLFITTDDRAPWPTFVSDHFNWTVAQKSTKGTQIHQYPFLLPNDARLAIVPIGNPRIFPFCVSETSIIVCGPLEPGIEQFWITIETRDGTIRTRSLAYITVTNYNEDRIFGNKVFIRENSKGDLTKLSGFPNATYHIADDYLRKSFSLTEQGHLSNVVPLNAESRSVYRIPITINQGKGKRRMESVTIFVDDEVDSPLPESMDLTIYLVRSLSIPSRNKFTIGDASPASLDSSKRTKCVPSVGNDYTILEDCSLIGKFSSISEIVSEAYTIKNATEKYTIRFFEEEVEDKGSAISFRFLGGKFALAEFVRTFREAYEDMKIHILAAREHTADEEYEVAISLIDRNDMRLSTGESRRTLQSFIDRTRPSYLEPLIIENEVCDDGFCLNGASCQAVIKWAEPSKFLETRQNSTVFLLPVGQLEPSCKCPPSWTGDRCETEISKKKSPEAKKPTSTNLCEDVACGEGECVVIGDDVTCRCHDGFVADHCDHALTSLSLSGSRIELLPLNETKMNKLLNEVTSCNGSQSIELDFRLVDAQSKLLTFEYEEMKASVEIIDGRITYVLTDDQVRPVEMQLDGRCDDGEWHRLQLEMTDDGKLLSIQIDGKGKEAKSRVALPRPFGKNQRKIVVGDVAPMCLRRFLAQRQLVFPSAPNHMFNIVTIGEVAVGCPLPPTEASNSLLASQIALGGAFISFLCVLLFVIAVISWRYFSSWRNNKKTCWEDAKEINAFTVKREGHLNRAMSSVDEIYEDPNWSRIYEIPCHLDVDSLSIAGVHMKSPTPQNSSFESNSTRPCADNENESNAHL</sequence>
<dbReference type="SUPFAM" id="SSF49313">
    <property type="entry name" value="Cadherin-like"/>
    <property type="match status" value="12"/>
</dbReference>
<keyword evidence="5" id="KW-0677">Repeat</keyword>
<proteinExistence type="predicted"/>
<evidence type="ECO:0000313" key="19">
    <source>
        <dbReference type="EMBL" id="CAD6185831.1"/>
    </source>
</evidence>
<evidence type="ECO:0000256" key="2">
    <source>
        <dbReference type="ARBA" id="ARBA00022536"/>
    </source>
</evidence>
<dbReference type="Gene3D" id="2.60.120.200">
    <property type="match status" value="1"/>
</dbReference>
<feature type="domain" description="Cadherin" evidence="18">
    <location>
        <begin position="1951"/>
        <end position="2037"/>
    </location>
</feature>
<feature type="domain" description="Laminin G" evidence="16">
    <location>
        <begin position="2815"/>
        <end position="2989"/>
    </location>
</feature>
<dbReference type="PRINTS" id="PR00205">
    <property type="entry name" value="CADHERIN"/>
</dbReference>
<comment type="subcellular location">
    <subcellularLocation>
        <location evidence="1">Membrane</location>
        <topology evidence="1">Single-pass membrane protein</topology>
    </subcellularLocation>
</comment>
<evidence type="ECO:0000256" key="15">
    <source>
        <dbReference type="SAM" id="Phobius"/>
    </source>
</evidence>
<evidence type="ECO:0000256" key="7">
    <source>
        <dbReference type="ARBA" id="ARBA00022889"/>
    </source>
</evidence>
<feature type="compositionally biased region" description="Basic and acidic residues" evidence="14">
    <location>
        <begin position="9"/>
        <end position="22"/>
    </location>
</feature>
<evidence type="ECO:0000256" key="10">
    <source>
        <dbReference type="ARBA" id="ARBA00023157"/>
    </source>
</evidence>
<dbReference type="PROSITE" id="PS50025">
    <property type="entry name" value="LAM_G_DOMAIN"/>
    <property type="match status" value="1"/>
</dbReference>
<dbReference type="PROSITE" id="PS01186">
    <property type="entry name" value="EGF_2"/>
    <property type="match status" value="1"/>
</dbReference>
<dbReference type="GO" id="GO:0005886">
    <property type="term" value="C:plasma membrane"/>
    <property type="evidence" value="ECO:0007669"/>
    <property type="project" value="InterPro"/>
</dbReference>
<feature type="domain" description="Cadherin" evidence="18">
    <location>
        <begin position="423"/>
        <end position="524"/>
    </location>
</feature>
<dbReference type="PANTHER" id="PTHR24026:SF133">
    <property type="entry name" value="CADHERIN-RELATED FAMILY MEMBER 2"/>
    <property type="match status" value="1"/>
</dbReference>
<keyword evidence="4" id="KW-0732">Signal</keyword>
<dbReference type="SMART" id="SM00181">
    <property type="entry name" value="EGF"/>
    <property type="match status" value="2"/>
</dbReference>
<dbReference type="GO" id="GO:0007411">
    <property type="term" value="P:axon guidance"/>
    <property type="evidence" value="ECO:0007669"/>
    <property type="project" value="UniProtKB-ARBA"/>
</dbReference>
<feature type="region of interest" description="Disordered" evidence="14">
    <location>
        <begin position="3098"/>
        <end position="3125"/>
    </location>
</feature>
<evidence type="ECO:0000256" key="14">
    <source>
        <dbReference type="SAM" id="MobiDB-lite"/>
    </source>
</evidence>
<feature type="domain" description="Cadherin" evidence="18">
    <location>
        <begin position="1735"/>
        <end position="1837"/>
    </location>
</feature>
<dbReference type="SMART" id="SM00112">
    <property type="entry name" value="CA"/>
    <property type="match status" value="13"/>
</dbReference>
<dbReference type="EMBL" id="CAJGYM010000003">
    <property type="protein sequence ID" value="CAD6185831.1"/>
    <property type="molecule type" value="Genomic_DNA"/>
</dbReference>
<dbReference type="InterPro" id="IPR015919">
    <property type="entry name" value="Cadherin-like_sf"/>
</dbReference>
<feature type="domain" description="Cadherin" evidence="18">
    <location>
        <begin position="1237"/>
        <end position="1337"/>
    </location>
</feature>
<dbReference type="InterPro" id="IPR013320">
    <property type="entry name" value="ConA-like_dom_sf"/>
</dbReference>
<gene>
    <name evidence="19" type="ORF">CAUJ_LOCUS1750</name>
</gene>
<keyword evidence="11" id="KW-0325">Glycoprotein</keyword>
<feature type="domain" description="Cadherin" evidence="18">
    <location>
        <begin position="1837"/>
        <end position="1935"/>
    </location>
</feature>
<keyword evidence="2 13" id="KW-0245">EGF-like domain</keyword>
<evidence type="ECO:0000256" key="1">
    <source>
        <dbReference type="ARBA" id="ARBA00004167"/>
    </source>
</evidence>
<dbReference type="PROSITE" id="PS00022">
    <property type="entry name" value="EGF_1"/>
    <property type="match status" value="1"/>
</dbReference>
<name>A0A8S1GSC6_9PELO</name>
<feature type="domain" description="Cadherin" evidence="18">
    <location>
        <begin position="1138"/>
        <end position="1236"/>
    </location>
</feature>
<feature type="domain" description="Cadherin" evidence="18">
    <location>
        <begin position="328"/>
        <end position="423"/>
    </location>
</feature>
<evidence type="ECO:0000256" key="5">
    <source>
        <dbReference type="ARBA" id="ARBA00022737"/>
    </source>
</evidence>
<keyword evidence="6 12" id="KW-0106">Calcium</keyword>
<comment type="caution">
    <text evidence="19">The sequence shown here is derived from an EMBL/GenBank/DDBJ whole genome shotgun (WGS) entry which is preliminary data.</text>
</comment>
<dbReference type="PROSITE" id="PS50268">
    <property type="entry name" value="CADHERIN_2"/>
    <property type="match status" value="12"/>
</dbReference>
<dbReference type="PROSITE" id="PS50026">
    <property type="entry name" value="EGF_3"/>
    <property type="match status" value="1"/>
</dbReference>
<keyword evidence="3 15" id="KW-0812">Transmembrane</keyword>
<feature type="disulfide bond" evidence="13">
    <location>
        <begin position="2779"/>
        <end position="2789"/>
    </location>
</feature>
<keyword evidence="9 15" id="KW-0472">Membrane</keyword>
<feature type="disulfide bond" evidence="13">
    <location>
        <begin position="2800"/>
        <end position="2809"/>
    </location>
</feature>
<evidence type="ECO:0000313" key="20">
    <source>
        <dbReference type="Proteomes" id="UP000835052"/>
    </source>
</evidence>
<feature type="domain" description="Cadherin" evidence="18">
    <location>
        <begin position="1052"/>
        <end position="1131"/>
    </location>
</feature>
<keyword evidence="20" id="KW-1185">Reference proteome</keyword>
<evidence type="ECO:0000256" key="13">
    <source>
        <dbReference type="PROSITE-ProRule" id="PRU00076"/>
    </source>
</evidence>
<dbReference type="GO" id="GO:0005509">
    <property type="term" value="F:calcium ion binding"/>
    <property type="evidence" value="ECO:0007669"/>
    <property type="project" value="UniProtKB-UniRule"/>
</dbReference>
<dbReference type="FunFam" id="2.60.40.60:FF:000020">
    <property type="entry name" value="Dachsous cadherin-related 1b"/>
    <property type="match status" value="1"/>
</dbReference>
<keyword evidence="7" id="KW-0130">Cell adhesion</keyword>
<dbReference type="CDD" id="cd00110">
    <property type="entry name" value="LamG"/>
    <property type="match status" value="1"/>
</dbReference>
<dbReference type="Gene3D" id="2.10.25.10">
    <property type="entry name" value="Laminin"/>
    <property type="match status" value="1"/>
</dbReference>
<keyword evidence="10 13" id="KW-1015">Disulfide bond</keyword>
<dbReference type="Gene3D" id="2.60.40.60">
    <property type="entry name" value="Cadherins"/>
    <property type="match status" value="13"/>
</dbReference>
<dbReference type="InterPro" id="IPR000742">
    <property type="entry name" value="EGF"/>
</dbReference>
<dbReference type="GO" id="GO:0007156">
    <property type="term" value="P:homophilic cell adhesion via plasma membrane adhesion molecules"/>
    <property type="evidence" value="ECO:0007669"/>
    <property type="project" value="InterPro"/>
</dbReference>
<evidence type="ECO:0000256" key="4">
    <source>
        <dbReference type="ARBA" id="ARBA00022729"/>
    </source>
</evidence>
<evidence type="ECO:0000256" key="8">
    <source>
        <dbReference type="ARBA" id="ARBA00022989"/>
    </source>
</evidence>
<accession>A0A8S1GSC6</accession>
<dbReference type="Pfam" id="PF00028">
    <property type="entry name" value="Cadherin"/>
    <property type="match status" value="6"/>
</dbReference>
<dbReference type="PANTHER" id="PTHR24026">
    <property type="entry name" value="FAT ATYPICAL CADHERIN-RELATED"/>
    <property type="match status" value="1"/>
</dbReference>
<dbReference type="CDD" id="cd11304">
    <property type="entry name" value="Cadherin_repeat"/>
    <property type="match status" value="12"/>
</dbReference>
<evidence type="ECO:0000256" key="12">
    <source>
        <dbReference type="PROSITE-ProRule" id="PRU00043"/>
    </source>
</evidence>
<evidence type="ECO:0000256" key="11">
    <source>
        <dbReference type="ARBA" id="ARBA00023180"/>
    </source>
</evidence>
<feature type="domain" description="EGF-like" evidence="17">
    <location>
        <begin position="2775"/>
        <end position="2810"/>
    </location>
</feature>
<feature type="domain" description="Cadherin" evidence="18">
    <location>
        <begin position="1436"/>
        <end position="1538"/>
    </location>
</feature>
<dbReference type="PROSITE" id="PS00232">
    <property type="entry name" value="CADHERIN_1"/>
    <property type="match status" value="2"/>
</dbReference>
<feature type="domain" description="Cadherin" evidence="18">
    <location>
        <begin position="1635"/>
        <end position="1734"/>
    </location>
</feature>
<evidence type="ECO:0000256" key="9">
    <source>
        <dbReference type="ARBA" id="ARBA00023136"/>
    </source>
</evidence>
<protein>
    <submittedName>
        <fullName evidence="19">Uncharacterized protein</fullName>
    </submittedName>
</protein>
<organism evidence="19 20">
    <name type="scientific">Caenorhabditis auriculariae</name>
    <dbReference type="NCBI Taxonomy" id="2777116"/>
    <lineage>
        <taxon>Eukaryota</taxon>
        <taxon>Metazoa</taxon>
        <taxon>Ecdysozoa</taxon>
        <taxon>Nematoda</taxon>
        <taxon>Chromadorea</taxon>
        <taxon>Rhabditida</taxon>
        <taxon>Rhabditina</taxon>
        <taxon>Rhabditomorpha</taxon>
        <taxon>Rhabditoidea</taxon>
        <taxon>Rhabditidae</taxon>
        <taxon>Peloderinae</taxon>
        <taxon>Caenorhabditis</taxon>
    </lineage>
</organism>
<feature type="transmembrane region" description="Helical" evidence="15">
    <location>
        <begin position="3005"/>
        <end position="3030"/>
    </location>
</feature>
<feature type="domain" description="Cadherin" evidence="18">
    <location>
        <begin position="31"/>
        <end position="118"/>
    </location>
</feature>
<dbReference type="OrthoDB" id="6252479at2759"/>
<evidence type="ECO:0000259" key="17">
    <source>
        <dbReference type="PROSITE" id="PS50026"/>
    </source>
</evidence>
<feature type="domain" description="Cadherin" evidence="18">
    <location>
        <begin position="1347"/>
        <end position="1435"/>
    </location>
</feature>
<reference evidence="19" key="1">
    <citation type="submission" date="2020-10" db="EMBL/GenBank/DDBJ databases">
        <authorList>
            <person name="Kikuchi T."/>
        </authorList>
    </citation>
    <scope>NUCLEOTIDE SEQUENCE</scope>
    <source>
        <strain evidence="19">NKZ352</strain>
    </source>
</reference>
<dbReference type="Proteomes" id="UP000835052">
    <property type="component" value="Unassembled WGS sequence"/>
</dbReference>
<evidence type="ECO:0000259" key="16">
    <source>
        <dbReference type="PROSITE" id="PS50025"/>
    </source>
</evidence>
<dbReference type="FunFam" id="2.60.40.60:FF:000181">
    <property type="entry name" value="Predicted protein"/>
    <property type="match status" value="1"/>
</dbReference>
<evidence type="ECO:0000256" key="6">
    <source>
        <dbReference type="ARBA" id="ARBA00022837"/>
    </source>
</evidence>
<dbReference type="SMART" id="SM00282">
    <property type="entry name" value="LamG"/>
    <property type="match status" value="1"/>
</dbReference>
<dbReference type="SUPFAM" id="SSF49899">
    <property type="entry name" value="Concanavalin A-like lectins/glucanases"/>
    <property type="match status" value="1"/>
</dbReference>
<dbReference type="FunFam" id="2.60.40.60:FF:000024">
    <property type="entry name" value="FAT atypical cadherin 3"/>
    <property type="match status" value="1"/>
</dbReference>
<dbReference type="InterPro" id="IPR002126">
    <property type="entry name" value="Cadherin-like_dom"/>
</dbReference>
<dbReference type="InterPro" id="IPR001791">
    <property type="entry name" value="Laminin_G"/>
</dbReference>
<dbReference type="InterPro" id="IPR020894">
    <property type="entry name" value="Cadherin_CS"/>
</dbReference>
<keyword evidence="8 15" id="KW-1133">Transmembrane helix</keyword>
<feature type="compositionally biased region" description="Polar residues" evidence="14">
    <location>
        <begin position="3099"/>
        <end position="3112"/>
    </location>
</feature>
<comment type="caution">
    <text evidence="13">Lacks conserved residue(s) required for the propagation of feature annotation.</text>
</comment>